<evidence type="ECO:0000313" key="6">
    <source>
        <dbReference type="EMBL" id="GGS36460.1"/>
    </source>
</evidence>
<dbReference type="GO" id="GO:0035657">
    <property type="term" value="C:eRF1 methyltransferase complex"/>
    <property type="evidence" value="ECO:0007669"/>
    <property type="project" value="TreeGrafter"/>
</dbReference>
<dbReference type="GO" id="GO:0008170">
    <property type="term" value="F:N-methyltransferase activity"/>
    <property type="evidence" value="ECO:0007669"/>
    <property type="project" value="UniProtKB-ARBA"/>
</dbReference>
<dbReference type="PROSITE" id="PS00092">
    <property type="entry name" value="N6_MTASE"/>
    <property type="match status" value="1"/>
</dbReference>
<keyword evidence="7" id="KW-1185">Reference proteome</keyword>
<evidence type="ECO:0000256" key="3">
    <source>
        <dbReference type="ARBA" id="ARBA00022679"/>
    </source>
</evidence>
<evidence type="ECO:0000256" key="4">
    <source>
        <dbReference type="ARBA" id="ARBA00022691"/>
    </source>
</evidence>
<protein>
    <submittedName>
        <fullName evidence="6">Methyltransferase</fullName>
    </submittedName>
</protein>
<dbReference type="NCBIfam" id="TIGR00537">
    <property type="entry name" value="hemK_rel_arch"/>
    <property type="match status" value="1"/>
</dbReference>
<feature type="domain" description="Methyltransferase small" evidence="5">
    <location>
        <begin position="15"/>
        <end position="105"/>
    </location>
</feature>
<dbReference type="GO" id="GO:0032259">
    <property type="term" value="P:methylation"/>
    <property type="evidence" value="ECO:0007669"/>
    <property type="project" value="UniProtKB-KW"/>
</dbReference>
<dbReference type="GO" id="GO:0003676">
    <property type="term" value="F:nucleic acid binding"/>
    <property type="evidence" value="ECO:0007669"/>
    <property type="project" value="InterPro"/>
</dbReference>
<reference evidence="6" key="2">
    <citation type="submission" date="2020-09" db="EMBL/GenBank/DDBJ databases">
        <authorList>
            <person name="Sun Q."/>
            <person name="Ohkuma M."/>
        </authorList>
    </citation>
    <scope>NUCLEOTIDE SEQUENCE</scope>
    <source>
        <strain evidence="6">JCM 3276</strain>
    </source>
</reference>
<dbReference type="InterPro" id="IPR029063">
    <property type="entry name" value="SAM-dependent_MTases_sf"/>
</dbReference>
<dbReference type="EMBL" id="BMRB01000002">
    <property type="protein sequence ID" value="GGS36460.1"/>
    <property type="molecule type" value="Genomic_DNA"/>
</dbReference>
<keyword evidence="3" id="KW-0808">Transferase</keyword>
<evidence type="ECO:0000259" key="5">
    <source>
        <dbReference type="Pfam" id="PF05175"/>
    </source>
</evidence>
<dbReference type="Pfam" id="PF05175">
    <property type="entry name" value="MTS"/>
    <property type="match status" value="1"/>
</dbReference>
<dbReference type="InterPro" id="IPR004557">
    <property type="entry name" value="PrmC-related"/>
</dbReference>
<evidence type="ECO:0000256" key="1">
    <source>
        <dbReference type="ARBA" id="ARBA00006149"/>
    </source>
</evidence>
<dbReference type="InterPro" id="IPR052190">
    <property type="entry name" value="Euk-Arch_PrmC-MTase"/>
</dbReference>
<dbReference type="GO" id="GO:0008757">
    <property type="term" value="F:S-adenosylmethionine-dependent methyltransferase activity"/>
    <property type="evidence" value="ECO:0007669"/>
    <property type="project" value="TreeGrafter"/>
</dbReference>
<dbReference type="GO" id="GO:0008276">
    <property type="term" value="F:protein methyltransferase activity"/>
    <property type="evidence" value="ECO:0007669"/>
    <property type="project" value="TreeGrafter"/>
</dbReference>
<dbReference type="InterPro" id="IPR007848">
    <property type="entry name" value="Small_mtfrase_dom"/>
</dbReference>
<evidence type="ECO:0000313" key="7">
    <source>
        <dbReference type="Proteomes" id="UP000660680"/>
    </source>
</evidence>
<sequence length="219" mass="22743">MLLRMPGVYRPQGDTRLLCAAFHDANLPPGGTVLDIGTGTGAVALTAARAGAASVTAVDIARRAVVTARANAWLSGLNVEVRQGDALTIAAGRRFDIVLANPPYVPSVVDVDARGPARAWEGGCDGRAVLDRLCAAARDLLTPGGTLLMVHSALCGTEESLIALRGLGLKAAVVSRAREPFGPVMRGRADALVRAGLLEPGDIDEELVVIRADRAITDH</sequence>
<comment type="caution">
    <text evidence="6">The sequence shown here is derived from an EMBL/GenBank/DDBJ whole genome shotgun (WGS) entry which is preliminary data.</text>
</comment>
<dbReference type="Gene3D" id="3.40.50.150">
    <property type="entry name" value="Vaccinia Virus protein VP39"/>
    <property type="match status" value="1"/>
</dbReference>
<keyword evidence="2 6" id="KW-0489">Methyltransferase</keyword>
<dbReference type="InterPro" id="IPR002052">
    <property type="entry name" value="DNA_methylase_N6_adenine_CS"/>
</dbReference>
<dbReference type="CDD" id="cd02440">
    <property type="entry name" value="AdoMet_MTases"/>
    <property type="match status" value="1"/>
</dbReference>
<accession>A0A918GH77</accession>
<reference evidence="6" key="1">
    <citation type="journal article" date="2014" name="Int. J. Syst. Evol. Microbiol.">
        <title>Complete genome sequence of Corynebacterium casei LMG S-19264T (=DSM 44701T), isolated from a smear-ripened cheese.</title>
        <authorList>
            <consortium name="US DOE Joint Genome Institute (JGI-PGF)"/>
            <person name="Walter F."/>
            <person name="Albersmeier A."/>
            <person name="Kalinowski J."/>
            <person name="Ruckert C."/>
        </authorList>
    </citation>
    <scope>NUCLEOTIDE SEQUENCE</scope>
    <source>
        <strain evidence="6">JCM 3276</strain>
    </source>
</reference>
<organism evidence="6 7">
    <name type="scientific">Actinokineospora fastidiosa</name>
    <dbReference type="NCBI Taxonomy" id="1816"/>
    <lineage>
        <taxon>Bacteria</taxon>
        <taxon>Bacillati</taxon>
        <taxon>Actinomycetota</taxon>
        <taxon>Actinomycetes</taxon>
        <taxon>Pseudonocardiales</taxon>
        <taxon>Pseudonocardiaceae</taxon>
        <taxon>Actinokineospora</taxon>
    </lineage>
</organism>
<dbReference type="Proteomes" id="UP000660680">
    <property type="component" value="Unassembled WGS sequence"/>
</dbReference>
<dbReference type="PANTHER" id="PTHR45875">
    <property type="entry name" value="METHYLTRANSFERASE N6AMT1"/>
    <property type="match status" value="1"/>
</dbReference>
<comment type="similarity">
    <text evidence="1">Belongs to the eukaryotic/archaeal PrmC-related family.</text>
</comment>
<proteinExistence type="inferred from homology"/>
<evidence type="ECO:0000256" key="2">
    <source>
        <dbReference type="ARBA" id="ARBA00022603"/>
    </source>
</evidence>
<name>A0A918GH77_9PSEU</name>
<gene>
    <name evidence="6" type="ORF">GCM10010171_33990</name>
</gene>
<dbReference type="SUPFAM" id="SSF53335">
    <property type="entry name" value="S-adenosyl-L-methionine-dependent methyltransferases"/>
    <property type="match status" value="1"/>
</dbReference>
<dbReference type="PANTHER" id="PTHR45875:SF1">
    <property type="entry name" value="METHYLTRANSFERASE N6AMT1"/>
    <property type="match status" value="1"/>
</dbReference>
<dbReference type="AlphaFoldDB" id="A0A918GH77"/>
<keyword evidence="4" id="KW-0949">S-adenosyl-L-methionine</keyword>